<dbReference type="Gene3D" id="4.10.280.10">
    <property type="entry name" value="Helix-loop-helix DNA-binding domain"/>
    <property type="match status" value="1"/>
</dbReference>
<dbReference type="SUPFAM" id="SSF140500">
    <property type="entry name" value="BAS1536-like"/>
    <property type="match status" value="1"/>
</dbReference>
<dbReference type="InterPro" id="IPR018540">
    <property type="entry name" value="Spo0E-like"/>
</dbReference>
<dbReference type="EMBL" id="VIVN01000001">
    <property type="protein sequence ID" value="TWE08163.1"/>
    <property type="molecule type" value="Genomic_DNA"/>
</dbReference>
<accession>A0A561DXS8</accession>
<dbReference type="GO" id="GO:0043937">
    <property type="term" value="P:regulation of sporulation"/>
    <property type="evidence" value="ECO:0007669"/>
    <property type="project" value="InterPro"/>
</dbReference>
<dbReference type="PANTHER" id="PTHR41263:SF1">
    <property type="entry name" value="ASPARTYL-PHOSPHATE PHOSPHATASE YISI"/>
    <property type="match status" value="1"/>
</dbReference>
<dbReference type="GO" id="GO:0046983">
    <property type="term" value="F:protein dimerization activity"/>
    <property type="evidence" value="ECO:0007669"/>
    <property type="project" value="InterPro"/>
</dbReference>
<dbReference type="InterPro" id="IPR037208">
    <property type="entry name" value="Spo0E-like_sf"/>
</dbReference>
<reference evidence="1 2" key="1">
    <citation type="submission" date="2019-06" db="EMBL/GenBank/DDBJ databases">
        <title>Sorghum-associated microbial communities from plants grown in Nebraska, USA.</title>
        <authorList>
            <person name="Schachtman D."/>
        </authorList>
    </citation>
    <scope>NUCLEOTIDE SEQUENCE [LARGE SCALE GENOMIC DNA]</scope>
    <source>
        <strain evidence="1 2">2482</strain>
    </source>
</reference>
<evidence type="ECO:0000313" key="1">
    <source>
        <dbReference type="EMBL" id="TWE08163.1"/>
    </source>
</evidence>
<dbReference type="AlphaFoldDB" id="A0A561DXS8"/>
<dbReference type="InterPro" id="IPR053028">
    <property type="entry name" value="Spo0E-like_phosphatase"/>
</dbReference>
<dbReference type="PANTHER" id="PTHR41263">
    <property type="entry name" value="ASPARTYL-PHOSPHATE PHOSPHATASE YISI"/>
    <property type="match status" value="1"/>
</dbReference>
<keyword evidence="2" id="KW-1185">Reference proteome</keyword>
<gene>
    <name evidence="1" type="ORF">FB550_101177</name>
</gene>
<comment type="caution">
    <text evidence="1">The sequence shown here is derived from an EMBL/GenBank/DDBJ whole genome shotgun (WGS) entry which is preliminary data.</text>
</comment>
<evidence type="ECO:0000313" key="2">
    <source>
        <dbReference type="Proteomes" id="UP000319671"/>
    </source>
</evidence>
<protein>
    <submittedName>
        <fullName evidence="1">Spo0E like sporulation regulatory protein</fullName>
    </submittedName>
</protein>
<dbReference type="RefSeq" id="WP_144561897.1">
    <property type="nucleotide sequence ID" value="NZ_VIVN01000001.1"/>
</dbReference>
<organism evidence="1 2">
    <name type="scientific">Neobacillus bataviensis</name>
    <dbReference type="NCBI Taxonomy" id="220685"/>
    <lineage>
        <taxon>Bacteria</taxon>
        <taxon>Bacillati</taxon>
        <taxon>Bacillota</taxon>
        <taxon>Bacilli</taxon>
        <taxon>Bacillales</taxon>
        <taxon>Bacillaceae</taxon>
        <taxon>Neobacillus</taxon>
    </lineage>
</organism>
<dbReference type="InterPro" id="IPR036638">
    <property type="entry name" value="HLH_DNA-bd_sf"/>
</dbReference>
<dbReference type="Pfam" id="PF09388">
    <property type="entry name" value="SpoOE-like"/>
    <property type="match status" value="1"/>
</dbReference>
<dbReference type="Proteomes" id="UP000319671">
    <property type="component" value="Unassembled WGS sequence"/>
</dbReference>
<proteinExistence type="predicted"/>
<name>A0A561DXS8_9BACI</name>
<sequence length="84" mass="9960">MIPADLEFAISKKREEMIKIGMDKGLLCNETIKCSQELDKLLNDYNYVLIETKRSNPIDVYQEFLIFLQKTIYKSLRGYIINFF</sequence>